<evidence type="ECO:0000256" key="1">
    <source>
        <dbReference type="SAM" id="Phobius"/>
    </source>
</evidence>
<dbReference type="InterPro" id="IPR010640">
    <property type="entry name" value="Low_temperature_requirement_A"/>
</dbReference>
<keyword evidence="1" id="KW-0812">Transmembrane</keyword>
<evidence type="ECO:0000313" key="3">
    <source>
        <dbReference type="Proteomes" id="UP001165060"/>
    </source>
</evidence>
<protein>
    <recommendedName>
        <fullName evidence="4">Endosomal/lysosomal potassium channel TMEM175</fullName>
    </recommendedName>
</protein>
<feature type="transmembrane region" description="Helical" evidence="1">
    <location>
        <begin position="314"/>
        <end position="338"/>
    </location>
</feature>
<keyword evidence="1" id="KW-0472">Membrane</keyword>
<sequence>MPVATRLHRRDSSEFSSEHVAVSFTELFFDLAIVSATARLSEFLGPSEEEEAHESEKLNVGVRFFVLMFSFWYNWHYSNLLHNVTFSTGFFTSALLCLKIIALCQMATAVTAHPTASSDLRFGWYNVASRTVDLVLILRVYWNAARNVGHEAVAAGFMVNAIGVLLELSMWVCCLTLFSTPSSLISAFGVSDLITILLVRPASQLLWKSFGDKSRDNQTSFVKFNTQHFRERQALLIILVLGEAVAASTISSEAGTATAALTVVSAVSISFAYMLKSLYLDSPDPQSFCSELASIEGSPRRATTAPSSLQRLGLFVFAPLHYFLLGSVTAFASCVRLALAADGGPNVAGYSSPLFLSAAVSLAANGVIKLVNYDHPGMDSLRGGWPADPRFLAEAAAASVYLACSYAQFEGEAGRAWALVALAAPLGAALLLERMWTRRVLANAKKQLELSESAVAVGGGLMGEESLLVDDSLIA</sequence>
<dbReference type="Proteomes" id="UP001165060">
    <property type="component" value="Unassembled WGS sequence"/>
</dbReference>
<feature type="transmembrane region" description="Helical" evidence="1">
    <location>
        <begin position="415"/>
        <end position="432"/>
    </location>
</feature>
<reference evidence="2 3" key="1">
    <citation type="journal article" date="2023" name="Commun. Biol.">
        <title>Genome analysis of Parmales, the sister group of diatoms, reveals the evolutionary specialization of diatoms from phago-mixotrophs to photoautotrophs.</title>
        <authorList>
            <person name="Ban H."/>
            <person name="Sato S."/>
            <person name="Yoshikawa S."/>
            <person name="Yamada K."/>
            <person name="Nakamura Y."/>
            <person name="Ichinomiya M."/>
            <person name="Sato N."/>
            <person name="Blanc-Mathieu R."/>
            <person name="Endo H."/>
            <person name="Kuwata A."/>
            <person name="Ogata H."/>
        </authorList>
    </citation>
    <scope>NUCLEOTIDE SEQUENCE [LARGE SCALE GENOMIC DNA]</scope>
</reference>
<keyword evidence="1" id="KW-1133">Transmembrane helix</keyword>
<dbReference type="EMBL" id="BRYB01003960">
    <property type="protein sequence ID" value="GMI23381.1"/>
    <property type="molecule type" value="Genomic_DNA"/>
</dbReference>
<dbReference type="Pfam" id="PF06772">
    <property type="entry name" value="LtrA"/>
    <property type="match status" value="1"/>
</dbReference>
<accession>A0ABQ6MBT4</accession>
<feature type="transmembrane region" description="Helical" evidence="1">
    <location>
        <begin position="350"/>
        <end position="371"/>
    </location>
</feature>
<organism evidence="2 3">
    <name type="scientific">Tetraparma gracilis</name>
    <dbReference type="NCBI Taxonomy" id="2962635"/>
    <lineage>
        <taxon>Eukaryota</taxon>
        <taxon>Sar</taxon>
        <taxon>Stramenopiles</taxon>
        <taxon>Ochrophyta</taxon>
        <taxon>Bolidophyceae</taxon>
        <taxon>Parmales</taxon>
        <taxon>Triparmaceae</taxon>
        <taxon>Tetraparma</taxon>
    </lineage>
</organism>
<dbReference type="PANTHER" id="PTHR36840:SF1">
    <property type="entry name" value="BLL5714 PROTEIN"/>
    <property type="match status" value="1"/>
</dbReference>
<dbReference type="PANTHER" id="PTHR36840">
    <property type="entry name" value="BLL5714 PROTEIN"/>
    <property type="match status" value="1"/>
</dbReference>
<evidence type="ECO:0000313" key="2">
    <source>
        <dbReference type="EMBL" id="GMI23381.1"/>
    </source>
</evidence>
<evidence type="ECO:0008006" key="4">
    <source>
        <dbReference type="Google" id="ProtNLM"/>
    </source>
</evidence>
<gene>
    <name evidence="2" type="ORF">TeGR_g9267</name>
</gene>
<keyword evidence="3" id="KW-1185">Reference proteome</keyword>
<comment type="caution">
    <text evidence="2">The sequence shown here is derived from an EMBL/GenBank/DDBJ whole genome shotgun (WGS) entry which is preliminary data.</text>
</comment>
<name>A0ABQ6MBT4_9STRA</name>
<proteinExistence type="predicted"/>